<dbReference type="RefSeq" id="WP_377127727.1">
    <property type="nucleotide sequence ID" value="NZ_JBHRSD010000039.1"/>
</dbReference>
<dbReference type="Gene3D" id="1.10.10.10">
    <property type="entry name" value="Winged helix-like DNA-binding domain superfamily/Winged helix DNA-binding domain"/>
    <property type="match status" value="1"/>
</dbReference>
<protein>
    <submittedName>
        <fullName evidence="6">LysR family transcriptional regulator</fullName>
    </submittedName>
</protein>
<dbReference type="PANTHER" id="PTHR30579">
    <property type="entry name" value="TRANSCRIPTIONAL REGULATOR"/>
    <property type="match status" value="1"/>
</dbReference>
<dbReference type="SUPFAM" id="SSF46785">
    <property type="entry name" value="Winged helix' DNA-binding domain"/>
    <property type="match status" value="1"/>
</dbReference>
<evidence type="ECO:0000259" key="5">
    <source>
        <dbReference type="PROSITE" id="PS50931"/>
    </source>
</evidence>
<keyword evidence="3" id="KW-0238">DNA-binding</keyword>
<keyword evidence="2" id="KW-0805">Transcription regulation</keyword>
<proteinExistence type="inferred from homology"/>
<gene>
    <name evidence="6" type="ORF">ACFOEE_18190</name>
</gene>
<dbReference type="SUPFAM" id="SSF53850">
    <property type="entry name" value="Periplasmic binding protein-like II"/>
    <property type="match status" value="1"/>
</dbReference>
<dbReference type="InterPro" id="IPR005119">
    <property type="entry name" value="LysR_subst-bd"/>
</dbReference>
<dbReference type="Gene3D" id="3.40.190.290">
    <property type="match status" value="1"/>
</dbReference>
<name>A0ABV7CPJ4_9GAMM</name>
<dbReference type="EMBL" id="JBHRSD010000039">
    <property type="protein sequence ID" value="MFC3034441.1"/>
    <property type="molecule type" value="Genomic_DNA"/>
</dbReference>
<dbReference type="InterPro" id="IPR000847">
    <property type="entry name" value="LysR_HTH_N"/>
</dbReference>
<evidence type="ECO:0000313" key="7">
    <source>
        <dbReference type="Proteomes" id="UP001595453"/>
    </source>
</evidence>
<organism evidence="6 7">
    <name type="scientific">Pseudoalteromonas fenneropenaei</name>
    <dbReference type="NCBI Taxonomy" id="1737459"/>
    <lineage>
        <taxon>Bacteria</taxon>
        <taxon>Pseudomonadati</taxon>
        <taxon>Pseudomonadota</taxon>
        <taxon>Gammaproteobacteria</taxon>
        <taxon>Alteromonadales</taxon>
        <taxon>Pseudoalteromonadaceae</taxon>
        <taxon>Pseudoalteromonas</taxon>
    </lineage>
</organism>
<dbReference type="PRINTS" id="PR00039">
    <property type="entry name" value="HTHLYSR"/>
</dbReference>
<evidence type="ECO:0000256" key="2">
    <source>
        <dbReference type="ARBA" id="ARBA00023015"/>
    </source>
</evidence>
<keyword evidence="7" id="KW-1185">Reference proteome</keyword>
<accession>A0ABV7CPJ4</accession>
<keyword evidence="4" id="KW-0804">Transcription</keyword>
<comment type="similarity">
    <text evidence="1">Belongs to the LysR transcriptional regulatory family.</text>
</comment>
<comment type="caution">
    <text evidence="6">The sequence shown here is derived from an EMBL/GenBank/DDBJ whole genome shotgun (WGS) entry which is preliminary data.</text>
</comment>
<evidence type="ECO:0000256" key="1">
    <source>
        <dbReference type="ARBA" id="ARBA00009437"/>
    </source>
</evidence>
<reference evidence="7" key="1">
    <citation type="journal article" date="2019" name="Int. J. Syst. Evol. Microbiol.">
        <title>The Global Catalogue of Microorganisms (GCM) 10K type strain sequencing project: providing services to taxonomists for standard genome sequencing and annotation.</title>
        <authorList>
            <consortium name="The Broad Institute Genomics Platform"/>
            <consortium name="The Broad Institute Genome Sequencing Center for Infectious Disease"/>
            <person name="Wu L."/>
            <person name="Ma J."/>
        </authorList>
    </citation>
    <scope>NUCLEOTIDE SEQUENCE [LARGE SCALE GENOMIC DNA]</scope>
    <source>
        <strain evidence="7">KCTC 42730</strain>
    </source>
</reference>
<dbReference type="Proteomes" id="UP001595453">
    <property type="component" value="Unassembled WGS sequence"/>
</dbReference>
<feature type="domain" description="HTH lysR-type" evidence="5">
    <location>
        <begin position="1"/>
        <end position="58"/>
    </location>
</feature>
<dbReference type="InterPro" id="IPR050176">
    <property type="entry name" value="LTTR"/>
</dbReference>
<evidence type="ECO:0000256" key="3">
    <source>
        <dbReference type="ARBA" id="ARBA00023125"/>
    </source>
</evidence>
<dbReference type="Pfam" id="PF03466">
    <property type="entry name" value="LysR_substrate"/>
    <property type="match status" value="1"/>
</dbReference>
<dbReference type="Pfam" id="PF00126">
    <property type="entry name" value="HTH_1"/>
    <property type="match status" value="1"/>
</dbReference>
<dbReference type="PROSITE" id="PS50931">
    <property type="entry name" value="HTH_LYSR"/>
    <property type="match status" value="1"/>
</dbReference>
<dbReference type="InterPro" id="IPR036388">
    <property type="entry name" value="WH-like_DNA-bd_sf"/>
</dbReference>
<sequence>MDIDLLKTFVEVVRTRHFGRAAENLYITQSAVSFRIRQLEQSLGVNLFIRQRNNIQLTAPGERLLPHAKMILTGMQRAKVDVALANNMHKQLSLAGTPNIWDAFLQFGINNIVSAMPEVSLMAEVKAQQESTRLLLERTLDLAVLFDPPKVDELVVQPICDLAIIAVSTFDGMDRERFFEKQYVYVDWGTAFSLWHAKQFTGNTPPFFRTSTGRIALDLILQCGGNAFVPEILAKEHIFNGLLHHVDAVPSTSREVFVAYHRENDQKEQIERMVSLLMQLNQGHDKFEN</sequence>
<evidence type="ECO:0000313" key="6">
    <source>
        <dbReference type="EMBL" id="MFC3034441.1"/>
    </source>
</evidence>
<evidence type="ECO:0000256" key="4">
    <source>
        <dbReference type="ARBA" id="ARBA00023163"/>
    </source>
</evidence>
<dbReference type="InterPro" id="IPR036390">
    <property type="entry name" value="WH_DNA-bd_sf"/>
</dbReference>
<dbReference type="PANTHER" id="PTHR30579:SF8">
    <property type="entry name" value="HTH-TYPE TRANSCRIPTIONAL REGULATOR HDFR"/>
    <property type="match status" value="1"/>
</dbReference>